<dbReference type="AlphaFoldDB" id="A0A811KCY1"/>
<dbReference type="EMBL" id="CAJFCW020000002">
    <property type="protein sequence ID" value="CAG9099041.1"/>
    <property type="molecule type" value="Genomic_DNA"/>
</dbReference>
<evidence type="ECO:0000256" key="1">
    <source>
        <dbReference type="SAM" id="SignalP"/>
    </source>
</evidence>
<feature type="chain" id="PRO_5035594797" evidence="1">
    <location>
        <begin position="20"/>
        <end position="134"/>
    </location>
</feature>
<dbReference type="Proteomes" id="UP000614601">
    <property type="component" value="Unassembled WGS sequence"/>
</dbReference>
<evidence type="ECO:0000313" key="3">
    <source>
        <dbReference type="Proteomes" id="UP000614601"/>
    </source>
</evidence>
<dbReference type="Proteomes" id="UP000783686">
    <property type="component" value="Unassembled WGS sequence"/>
</dbReference>
<organism evidence="2 3">
    <name type="scientific">Bursaphelenchus okinawaensis</name>
    <dbReference type="NCBI Taxonomy" id="465554"/>
    <lineage>
        <taxon>Eukaryota</taxon>
        <taxon>Metazoa</taxon>
        <taxon>Ecdysozoa</taxon>
        <taxon>Nematoda</taxon>
        <taxon>Chromadorea</taxon>
        <taxon>Rhabditida</taxon>
        <taxon>Tylenchina</taxon>
        <taxon>Tylenchomorpha</taxon>
        <taxon>Aphelenchoidea</taxon>
        <taxon>Aphelenchoididae</taxon>
        <taxon>Bursaphelenchus</taxon>
    </lineage>
</organism>
<dbReference type="OrthoDB" id="10409333at2759"/>
<evidence type="ECO:0000313" key="2">
    <source>
        <dbReference type="EMBL" id="CAD5213089.1"/>
    </source>
</evidence>
<name>A0A811KCY1_9BILA</name>
<accession>A0A811KCY1</accession>
<reference evidence="2" key="1">
    <citation type="submission" date="2020-09" db="EMBL/GenBank/DDBJ databases">
        <authorList>
            <person name="Kikuchi T."/>
        </authorList>
    </citation>
    <scope>NUCLEOTIDE SEQUENCE</scope>
    <source>
        <strain evidence="2">SH1</strain>
    </source>
</reference>
<dbReference type="EMBL" id="CAJFDH010000002">
    <property type="protein sequence ID" value="CAD5213089.1"/>
    <property type="molecule type" value="Genomic_DNA"/>
</dbReference>
<protein>
    <submittedName>
        <fullName evidence="2">Uncharacterized protein</fullName>
    </submittedName>
</protein>
<gene>
    <name evidence="2" type="ORF">BOKJ2_LOCUS4890</name>
</gene>
<keyword evidence="3" id="KW-1185">Reference proteome</keyword>
<sequence length="134" mass="15872">MFRANFTLLLLLVFSICKGEYLSNRTLYSIVLDSKLPTLQRCIGPTGHIQTTTHHTIFLIYNRPNYCEDIVKNAARNYIYNYYPTHTDVYKNETNQISMKCDSKFVLYEESPTTTLLQSYCFKKDYYYDKLLDQ</sequence>
<feature type="signal peptide" evidence="1">
    <location>
        <begin position="1"/>
        <end position="19"/>
    </location>
</feature>
<comment type="caution">
    <text evidence="2">The sequence shown here is derived from an EMBL/GenBank/DDBJ whole genome shotgun (WGS) entry which is preliminary data.</text>
</comment>
<keyword evidence="1" id="KW-0732">Signal</keyword>
<proteinExistence type="predicted"/>